<dbReference type="AlphaFoldDB" id="A0A4R5MA11"/>
<accession>A0A4R5MA11</accession>
<reference evidence="1 2" key="1">
    <citation type="submission" date="2019-03" db="EMBL/GenBank/DDBJ databases">
        <title>Paraburkholderia sp. 4M-K11, isolated from subtropical forest soil.</title>
        <authorList>
            <person name="Gao Z.-H."/>
            <person name="Qiu L.-H."/>
        </authorList>
    </citation>
    <scope>NUCLEOTIDE SEQUENCE [LARGE SCALE GENOMIC DNA]</scope>
    <source>
        <strain evidence="1 2">4M-K11</strain>
    </source>
</reference>
<keyword evidence="2" id="KW-1185">Reference proteome</keyword>
<proteinExistence type="predicted"/>
<organism evidence="1 2">
    <name type="scientific">Paraburkholderia silviterrae</name>
    <dbReference type="NCBI Taxonomy" id="2528715"/>
    <lineage>
        <taxon>Bacteria</taxon>
        <taxon>Pseudomonadati</taxon>
        <taxon>Pseudomonadota</taxon>
        <taxon>Betaproteobacteria</taxon>
        <taxon>Burkholderiales</taxon>
        <taxon>Burkholderiaceae</taxon>
        <taxon>Paraburkholderia</taxon>
    </lineage>
</organism>
<sequence>MILSDPVKWRQKWLAMIPMEFPVKVLMTICTLSMLGALAGCAGASADVRASGELSATDAAGATYQLARTPAQADAAEPLPYERLLRAGLAQRGFQEDTSAKARYLVSASWASRPADVTVATGNSANCAGGCVPSEGPAFPWFGQRYVHTLTLRFFALPDGHEAYKVSAEKRDRNADAQQALPYLVAGALARLPYAGAPQWRVKLKEAAPAAGQAGAPAMPDVISVTPLAQ</sequence>
<gene>
    <name evidence="1" type="ORF">EYW47_16685</name>
</gene>
<dbReference type="OrthoDB" id="9026125at2"/>
<dbReference type="EMBL" id="SMRP01000007">
    <property type="protein sequence ID" value="TDG22847.1"/>
    <property type="molecule type" value="Genomic_DNA"/>
</dbReference>
<evidence type="ECO:0000313" key="1">
    <source>
        <dbReference type="EMBL" id="TDG22847.1"/>
    </source>
</evidence>
<dbReference type="Proteomes" id="UP000295722">
    <property type="component" value="Unassembled WGS sequence"/>
</dbReference>
<protein>
    <submittedName>
        <fullName evidence="1">DUF4136 domain-containing protein</fullName>
    </submittedName>
</protein>
<name>A0A4R5MA11_9BURK</name>
<evidence type="ECO:0000313" key="2">
    <source>
        <dbReference type="Proteomes" id="UP000295722"/>
    </source>
</evidence>
<comment type="caution">
    <text evidence="1">The sequence shown here is derived from an EMBL/GenBank/DDBJ whole genome shotgun (WGS) entry which is preliminary data.</text>
</comment>